<dbReference type="Pfam" id="PF01417">
    <property type="entry name" value="ENTH"/>
    <property type="match status" value="1"/>
</dbReference>
<evidence type="ECO:0000256" key="3">
    <source>
        <dbReference type="ARBA" id="ARBA00023034"/>
    </source>
</evidence>
<evidence type="ECO:0000313" key="8">
    <source>
        <dbReference type="Proteomes" id="UP000507470"/>
    </source>
</evidence>
<keyword evidence="8" id="KW-1185">Reference proteome</keyword>
<dbReference type="Pfam" id="PF25827">
    <property type="entry name" value="TVHS-like"/>
    <property type="match status" value="1"/>
</dbReference>
<dbReference type="GO" id="GO:0032588">
    <property type="term" value="C:trans-Golgi network membrane"/>
    <property type="evidence" value="ECO:0007669"/>
    <property type="project" value="TreeGrafter"/>
</dbReference>
<dbReference type="PANTHER" id="PTHR21514:SF0">
    <property type="entry name" value="AP-4 COMPLEX ACCESSORY SUBUNIT TEPSIN"/>
    <property type="match status" value="1"/>
</dbReference>
<dbReference type="PROSITE" id="PS51257">
    <property type="entry name" value="PROKAR_LIPOPROTEIN"/>
    <property type="match status" value="1"/>
</dbReference>
<evidence type="ECO:0000256" key="1">
    <source>
        <dbReference type="ARBA" id="ARBA00004541"/>
    </source>
</evidence>
<dbReference type="CDD" id="cd03572">
    <property type="entry name" value="ENTH_like_Tepsin"/>
    <property type="match status" value="1"/>
</dbReference>
<protein>
    <recommendedName>
        <fullName evidence="6">ENTH domain-containing protein</fullName>
    </recommendedName>
</protein>
<dbReference type="PANTHER" id="PTHR21514">
    <property type="entry name" value="AP-4 COMPLEX ACCESSORY SUBUNIT TEPSIN"/>
    <property type="match status" value="1"/>
</dbReference>
<dbReference type="InterPro" id="IPR013809">
    <property type="entry name" value="ENTH"/>
</dbReference>
<evidence type="ECO:0000256" key="4">
    <source>
        <dbReference type="ARBA" id="ARBA00023329"/>
    </source>
</evidence>
<feature type="region of interest" description="Disordered" evidence="5">
    <location>
        <begin position="245"/>
        <end position="265"/>
    </location>
</feature>
<dbReference type="PROSITE" id="PS50942">
    <property type="entry name" value="ENTH"/>
    <property type="match status" value="1"/>
</dbReference>
<dbReference type="InterPro" id="IPR039273">
    <property type="entry name" value="TEPSIN"/>
</dbReference>
<accession>A0A6J8D3F9</accession>
<evidence type="ECO:0000256" key="2">
    <source>
        <dbReference type="ARBA" id="ARBA00004601"/>
    </source>
</evidence>
<dbReference type="InterPro" id="IPR035802">
    <property type="entry name" value="ENTH/VHS_tepsin"/>
</dbReference>
<gene>
    <name evidence="7" type="ORF">MCOR_36254</name>
</gene>
<organism evidence="7 8">
    <name type="scientific">Mytilus coruscus</name>
    <name type="common">Sea mussel</name>
    <dbReference type="NCBI Taxonomy" id="42192"/>
    <lineage>
        <taxon>Eukaryota</taxon>
        <taxon>Metazoa</taxon>
        <taxon>Spiralia</taxon>
        <taxon>Lophotrochozoa</taxon>
        <taxon>Mollusca</taxon>
        <taxon>Bivalvia</taxon>
        <taxon>Autobranchia</taxon>
        <taxon>Pteriomorphia</taxon>
        <taxon>Mytilida</taxon>
        <taxon>Mytiloidea</taxon>
        <taxon>Mytilidae</taxon>
        <taxon>Mytilinae</taxon>
        <taxon>Mytilus</taxon>
    </lineage>
</organism>
<proteinExistence type="predicted"/>
<reference evidence="7 8" key="1">
    <citation type="submission" date="2020-06" db="EMBL/GenBank/DDBJ databases">
        <authorList>
            <person name="Li R."/>
            <person name="Bekaert M."/>
        </authorList>
    </citation>
    <scope>NUCLEOTIDE SEQUENCE [LARGE SCALE GENOMIC DNA]</scope>
    <source>
        <strain evidence="8">wild</strain>
    </source>
</reference>
<feature type="domain" description="ENTH" evidence="6">
    <location>
        <begin position="94"/>
        <end position="227"/>
    </location>
</feature>
<evidence type="ECO:0000259" key="6">
    <source>
        <dbReference type="PROSITE" id="PS50942"/>
    </source>
</evidence>
<evidence type="ECO:0000256" key="5">
    <source>
        <dbReference type="SAM" id="MobiDB-lite"/>
    </source>
</evidence>
<dbReference type="AlphaFoldDB" id="A0A6J8D3F9"/>
<evidence type="ECO:0000313" key="7">
    <source>
        <dbReference type="EMBL" id="CAC5402291.1"/>
    </source>
</evidence>
<dbReference type="SUPFAM" id="SSF48464">
    <property type="entry name" value="ENTH/VHS domain"/>
    <property type="match status" value="1"/>
</dbReference>
<dbReference type="Gene3D" id="1.25.40.90">
    <property type="match status" value="1"/>
</dbReference>
<sequence length="500" mass="55700">MARMSACLSAKRSRFPVHGVFTVGVLSCLGVLGDKLTGLQGGDEISVATASESGADIDKISFDIQDLCVVWKWRRYEIFYNTSVLLCDSCANIMDKVSFVNKISILMKATSDDANPIQGYLYQEVNKITFESDGYRESTLEFLVDRLNKQSCHVKFKVLKLLKYIVENGPAEFRLGLMKTSHGIREATKYSGPEDPLHGNVPNKAVRQIAQELSQLLFDTEVKQSPRKHQEWSEQDKSRITGLGNANVSPKGSMQGFGNSPTKTKSSFMDKLSKFASGFQDRTKEQQAAILSSIESYGDYKPPPLPVVYDEMSAPQQDEKEIKGHEVKPIQHIPGKVGGGWDEEDEETCNQTTTVSSQDGDTVFDGTDHADSWCEEENLVEQTLASSDDTLLTVGEIRNFISSCQNLNCEKVIELLNTQLKSTTQCVVLKSLLLIEYLVNTGLVNCDFICKTCQNQLLQLSTEESSLSSTKANKILLCFEKLLNIRLLPKDDTQLMLMED</sequence>
<dbReference type="InterPro" id="IPR058028">
    <property type="entry name" value="Tepsin_VHS/ENTH-like"/>
</dbReference>
<dbReference type="EMBL" id="CACVKT020006490">
    <property type="protein sequence ID" value="CAC5402291.1"/>
    <property type="molecule type" value="Genomic_DNA"/>
</dbReference>
<comment type="subcellular location">
    <subcellularLocation>
        <location evidence="1">Cytoplasmic vesicle</location>
    </subcellularLocation>
    <subcellularLocation>
        <location evidence="2">Golgi apparatus</location>
        <location evidence="2">trans-Golgi network</location>
    </subcellularLocation>
</comment>
<dbReference type="OrthoDB" id="118154at2759"/>
<dbReference type="InterPro" id="IPR008942">
    <property type="entry name" value="ENTH_VHS"/>
</dbReference>
<keyword evidence="4" id="KW-0968">Cytoplasmic vesicle</keyword>
<keyword evidence="3" id="KW-0333">Golgi apparatus</keyword>
<dbReference type="GO" id="GO:0031410">
    <property type="term" value="C:cytoplasmic vesicle"/>
    <property type="evidence" value="ECO:0007669"/>
    <property type="project" value="UniProtKB-SubCell"/>
</dbReference>
<name>A0A6J8D3F9_MYTCO</name>
<dbReference type="Proteomes" id="UP000507470">
    <property type="component" value="Unassembled WGS sequence"/>
</dbReference>